<accession>A0ABS6MAG0</accession>
<evidence type="ECO:0000256" key="3">
    <source>
        <dbReference type="HAMAP-Rule" id="MF_00789"/>
    </source>
</evidence>
<dbReference type="PANTHER" id="PTHR38108:SF1">
    <property type="entry name" value="UPF0319 PROTEIN YCCT"/>
    <property type="match status" value="1"/>
</dbReference>
<sequence length="220" mass="24450" precursor="true">MKKTLINTVLTTTLLAATSAAAEVVVVPETGVEIMAVNGVAIESDSFFSNTARLELENGKHQVVVEYLAEIEDSADDFLLERSDTFVLLFEAKDVQLNIAAPQIDSHYDLKAFNRDPQWQLKTAAGQTVAYQVDTLEKEGFQLGRDYAEELQRFNQTAAKAALPSLTHATHSFATEVAPATAADIQSTDQKMAGEMLQFWYERADENTRDKFKSWIKTSH</sequence>
<keyword evidence="2 3" id="KW-0732">Signal</keyword>
<dbReference type="Proteomes" id="UP000755551">
    <property type="component" value="Unassembled WGS sequence"/>
</dbReference>
<dbReference type="PANTHER" id="PTHR38108">
    <property type="entry name" value="UPF0319 PROTEIN YCCT"/>
    <property type="match status" value="1"/>
</dbReference>
<dbReference type="Pfam" id="PF09829">
    <property type="entry name" value="DUF2057"/>
    <property type="match status" value="1"/>
</dbReference>
<organism evidence="4 5">
    <name type="scientific">Marinobacterium weihaiense</name>
    <dbReference type="NCBI Taxonomy" id="2851016"/>
    <lineage>
        <taxon>Bacteria</taxon>
        <taxon>Pseudomonadati</taxon>
        <taxon>Pseudomonadota</taxon>
        <taxon>Gammaproteobacteria</taxon>
        <taxon>Oceanospirillales</taxon>
        <taxon>Oceanospirillaceae</taxon>
        <taxon>Marinobacterium</taxon>
    </lineage>
</organism>
<evidence type="ECO:0000256" key="2">
    <source>
        <dbReference type="ARBA" id="ARBA00022729"/>
    </source>
</evidence>
<feature type="chain" id="PRO_5044926133" description="UPF0319 protein KTN04_05860" evidence="3">
    <location>
        <begin position="23"/>
        <end position="220"/>
    </location>
</feature>
<dbReference type="InterPro" id="IPR018635">
    <property type="entry name" value="UPF0319"/>
</dbReference>
<evidence type="ECO:0000256" key="1">
    <source>
        <dbReference type="ARBA" id="ARBA00008490"/>
    </source>
</evidence>
<protein>
    <recommendedName>
        <fullName evidence="3">UPF0319 protein KTN04_05860</fullName>
    </recommendedName>
</protein>
<evidence type="ECO:0000313" key="5">
    <source>
        <dbReference type="Proteomes" id="UP000755551"/>
    </source>
</evidence>
<keyword evidence="5" id="KW-1185">Reference proteome</keyword>
<comment type="caution">
    <text evidence="4">The sequence shown here is derived from an EMBL/GenBank/DDBJ whole genome shotgun (WGS) entry which is preliminary data.</text>
</comment>
<dbReference type="RefSeq" id="WP_217334290.1">
    <property type="nucleotide sequence ID" value="NZ_JAHQZT010000006.1"/>
</dbReference>
<feature type="signal peptide" evidence="3">
    <location>
        <begin position="1"/>
        <end position="22"/>
    </location>
</feature>
<reference evidence="4 5" key="1">
    <citation type="submission" date="2021-06" db="EMBL/GenBank/DDBJ databases">
        <title>Bacterium isolated from marine sediment.</title>
        <authorList>
            <person name="Zhu K.-L."/>
            <person name="Du Z.-J."/>
            <person name="Liang Q.-Y."/>
        </authorList>
    </citation>
    <scope>NUCLEOTIDE SEQUENCE [LARGE SCALE GENOMIC DNA]</scope>
    <source>
        <strain evidence="4 5">A346</strain>
    </source>
</reference>
<evidence type="ECO:0000313" key="4">
    <source>
        <dbReference type="EMBL" id="MBV0932861.1"/>
    </source>
</evidence>
<dbReference type="HAMAP" id="MF_00789">
    <property type="entry name" value="UPF0319"/>
    <property type="match status" value="1"/>
</dbReference>
<proteinExistence type="inferred from homology"/>
<name>A0ABS6MAG0_9GAMM</name>
<dbReference type="EMBL" id="JAHQZT010000006">
    <property type="protein sequence ID" value="MBV0932861.1"/>
    <property type="molecule type" value="Genomic_DNA"/>
</dbReference>
<gene>
    <name evidence="4" type="ORF">KTN04_05860</name>
</gene>
<comment type="similarity">
    <text evidence="1 3">Belongs to the UPF0319 family.</text>
</comment>